<dbReference type="InterPro" id="IPR051537">
    <property type="entry name" value="DNA_Adenine_Mtase"/>
</dbReference>
<evidence type="ECO:0000256" key="7">
    <source>
        <dbReference type="ARBA" id="ARBA00047942"/>
    </source>
</evidence>
<evidence type="ECO:0000313" key="11">
    <source>
        <dbReference type="Proteomes" id="UP000230956"/>
    </source>
</evidence>
<reference evidence="11" key="1">
    <citation type="submission" date="2017-09" db="EMBL/GenBank/DDBJ databases">
        <title>Depth-based differentiation of microbial function through sediment-hosted aquifers and enrichment of novel symbionts in the deep terrestrial subsurface.</title>
        <authorList>
            <person name="Probst A.J."/>
            <person name="Ladd B."/>
            <person name="Jarett J.K."/>
            <person name="Geller-Mcgrath D.E."/>
            <person name="Sieber C.M.K."/>
            <person name="Emerson J.B."/>
            <person name="Anantharaman K."/>
            <person name="Thomas B.C."/>
            <person name="Malmstrom R."/>
            <person name="Stieglmeier M."/>
            <person name="Klingl A."/>
            <person name="Woyke T."/>
            <person name="Ryan C.M."/>
            <person name="Banfield J.F."/>
        </authorList>
    </citation>
    <scope>NUCLEOTIDE SEQUENCE [LARGE SCALE GENOMIC DNA]</scope>
</reference>
<evidence type="ECO:0000256" key="1">
    <source>
        <dbReference type="ARBA" id="ARBA00006594"/>
    </source>
</evidence>
<name>A0A2M7T9T2_9ACTN</name>
<evidence type="ECO:0000259" key="9">
    <source>
        <dbReference type="Pfam" id="PF12161"/>
    </source>
</evidence>
<dbReference type="InterPro" id="IPR003356">
    <property type="entry name" value="DNA_methylase_A-5"/>
</dbReference>
<dbReference type="Gene3D" id="1.20.1260.30">
    <property type="match status" value="1"/>
</dbReference>
<dbReference type="Pfam" id="PF02384">
    <property type="entry name" value="N6_Mtase"/>
    <property type="match status" value="1"/>
</dbReference>
<gene>
    <name evidence="10" type="ORF">COY37_02140</name>
</gene>
<keyword evidence="5" id="KW-0949">S-adenosyl-L-methionine</keyword>
<dbReference type="AlphaFoldDB" id="A0A2M7T9T2"/>
<feature type="non-terminal residue" evidence="10">
    <location>
        <position position="1"/>
    </location>
</feature>
<keyword evidence="4" id="KW-0808">Transferase</keyword>
<comment type="caution">
    <text evidence="10">The sequence shown here is derived from an EMBL/GenBank/DDBJ whole genome shotgun (WGS) entry which is preliminary data.</text>
</comment>
<dbReference type="Proteomes" id="UP000230956">
    <property type="component" value="Unassembled WGS sequence"/>
</dbReference>
<feature type="domain" description="N6 adenine-specific DNA methyltransferase N-terminal" evidence="9">
    <location>
        <begin position="3"/>
        <end position="133"/>
    </location>
</feature>
<keyword evidence="6" id="KW-0680">Restriction system</keyword>
<evidence type="ECO:0000256" key="5">
    <source>
        <dbReference type="ARBA" id="ARBA00022691"/>
    </source>
</evidence>
<dbReference type="RefSeq" id="WP_286975819.1">
    <property type="nucleotide sequence ID" value="NZ_PFNG01000053.1"/>
</dbReference>
<dbReference type="EC" id="2.1.1.72" evidence="2"/>
<dbReference type="GO" id="GO:0009307">
    <property type="term" value="P:DNA restriction-modification system"/>
    <property type="evidence" value="ECO:0007669"/>
    <property type="project" value="UniProtKB-KW"/>
</dbReference>
<dbReference type="InterPro" id="IPR029063">
    <property type="entry name" value="SAM-dependent_MTases_sf"/>
</dbReference>
<dbReference type="GO" id="GO:0032259">
    <property type="term" value="P:methylation"/>
    <property type="evidence" value="ECO:0007669"/>
    <property type="project" value="UniProtKB-KW"/>
</dbReference>
<evidence type="ECO:0000256" key="4">
    <source>
        <dbReference type="ARBA" id="ARBA00022679"/>
    </source>
</evidence>
<dbReference type="PANTHER" id="PTHR42933:SF3">
    <property type="entry name" value="TYPE I RESTRICTION ENZYME MJAVIII METHYLASE SUBUNIT"/>
    <property type="match status" value="1"/>
</dbReference>
<sequence>KVNFIWSIAELLRDSFKRSKYQDVILPLTVLRRIDCVLEPTKDKVLKTAAKLKSKLENLSPQLCKASGFAFYNTSLYTFERLLDDAPNLALNLRNYINGFSDNMREVLEKFDFDNTINKLDEAGLLFLVMERFKNIDLHPDKVSNLEMGYIFEDLIRRFNEAMNENPGEHFTPREVIELMASLLISKDADILSRNHIIRTVYDPCCGSGGMLTIAKNKIFGINPNADIHLFGQEVNPETFAVCKSDLYMKSADGRDAENIAFGSTLSNDRHAGNRFDYLLTNPPFGKEWKMDKDAVEREAERGYTGRFGAGLPRISDGQLLFLQHMLGRMKDVKDGGSRVAIVMNGSPLFIGDAGSGESEIRRWILENDYLEAIIALPEQLFYNTGIATYVWVLTNRKEEKRKNKVQLINATG</sequence>
<dbReference type="Gene3D" id="3.40.50.150">
    <property type="entry name" value="Vaccinia Virus protein VP39"/>
    <property type="match status" value="1"/>
</dbReference>
<dbReference type="EMBL" id="PFNG01000053">
    <property type="protein sequence ID" value="PIZ41547.1"/>
    <property type="molecule type" value="Genomic_DNA"/>
</dbReference>
<feature type="non-terminal residue" evidence="10">
    <location>
        <position position="413"/>
    </location>
</feature>
<dbReference type="InterPro" id="IPR038333">
    <property type="entry name" value="T1MK-like_N_sf"/>
</dbReference>
<dbReference type="InterPro" id="IPR002052">
    <property type="entry name" value="DNA_methylase_N6_adenine_CS"/>
</dbReference>
<evidence type="ECO:0000256" key="2">
    <source>
        <dbReference type="ARBA" id="ARBA00011900"/>
    </source>
</evidence>
<dbReference type="GO" id="GO:0003677">
    <property type="term" value="F:DNA binding"/>
    <property type="evidence" value="ECO:0007669"/>
    <property type="project" value="InterPro"/>
</dbReference>
<evidence type="ECO:0000256" key="3">
    <source>
        <dbReference type="ARBA" id="ARBA00022603"/>
    </source>
</evidence>
<comment type="similarity">
    <text evidence="1">Belongs to the N(4)/N(6)-methyltransferase family.</text>
</comment>
<comment type="catalytic activity">
    <reaction evidence="7">
        <text>a 2'-deoxyadenosine in DNA + S-adenosyl-L-methionine = an N(6)-methyl-2'-deoxyadenosine in DNA + S-adenosyl-L-homocysteine + H(+)</text>
        <dbReference type="Rhea" id="RHEA:15197"/>
        <dbReference type="Rhea" id="RHEA-COMP:12418"/>
        <dbReference type="Rhea" id="RHEA-COMP:12419"/>
        <dbReference type="ChEBI" id="CHEBI:15378"/>
        <dbReference type="ChEBI" id="CHEBI:57856"/>
        <dbReference type="ChEBI" id="CHEBI:59789"/>
        <dbReference type="ChEBI" id="CHEBI:90615"/>
        <dbReference type="ChEBI" id="CHEBI:90616"/>
        <dbReference type="EC" id="2.1.1.72"/>
    </reaction>
</comment>
<keyword evidence="10" id="KW-0255">Endonuclease</keyword>
<dbReference type="GO" id="GO:0004519">
    <property type="term" value="F:endonuclease activity"/>
    <property type="evidence" value="ECO:0007669"/>
    <property type="project" value="UniProtKB-KW"/>
</dbReference>
<keyword evidence="3" id="KW-0489">Methyltransferase</keyword>
<keyword evidence="10" id="KW-0378">Hydrolase</keyword>
<organism evidence="10 11">
    <name type="scientific">Candidatus Aquicultor secundus</name>
    <dbReference type="NCBI Taxonomy" id="1973895"/>
    <lineage>
        <taxon>Bacteria</taxon>
        <taxon>Bacillati</taxon>
        <taxon>Actinomycetota</taxon>
        <taxon>Candidatus Aquicultoria</taxon>
        <taxon>Candidatus Aquicultorales</taxon>
        <taxon>Candidatus Aquicultoraceae</taxon>
        <taxon>Candidatus Aquicultor</taxon>
    </lineage>
</organism>
<protein>
    <recommendedName>
        <fullName evidence="2">site-specific DNA-methyltransferase (adenine-specific)</fullName>
        <ecNumber evidence="2">2.1.1.72</ecNumber>
    </recommendedName>
</protein>
<dbReference type="GO" id="GO:0009007">
    <property type="term" value="F:site-specific DNA-methyltransferase (adenine-specific) activity"/>
    <property type="evidence" value="ECO:0007669"/>
    <property type="project" value="UniProtKB-EC"/>
</dbReference>
<dbReference type="InterPro" id="IPR022749">
    <property type="entry name" value="D12N6_MeTrfase_N"/>
</dbReference>
<dbReference type="PANTHER" id="PTHR42933">
    <property type="entry name" value="SLR6095 PROTEIN"/>
    <property type="match status" value="1"/>
</dbReference>
<dbReference type="Pfam" id="PF12161">
    <property type="entry name" value="HsdM_N"/>
    <property type="match status" value="1"/>
</dbReference>
<dbReference type="SUPFAM" id="SSF53335">
    <property type="entry name" value="S-adenosyl-L-methionine-dependent methyltransferases"/>
    <property type="match status" value="1"/>
</dbReference>
<dbReference type="GO" id="GO:0008170">
    <property type="term" value="F:N-methyltransferase activity"/>
    <property type="evidence" value="ECO:0007669"/>
    <property type="project" value="InterPro"/>
</dbReference>
<evidence type="ECO:0000313" key="10">
    <source>
        <dbReference type="EMBL" id="PIZ41547.1"/>
    </source>
</evidence>
<proteinExistence type="inferred from homology"/>
<evidence type="ECO:0000256" key="6">
    <source>
        <dbReference type="ARBA" id="ARBA00022747"/>
    </source>
</evidence>
<feature type="domain" description="DNA methylase adenine-specific" evidence="8">
    <location>
        <begin position="148"/>
        <end position="412"/>
    </location>
</feature>
<evidence type="ECO:0000259" key="8">
    <source>
        <dbReference type="Pfam" id="PF02384"/>
    </source>
</evidence>
<accession>A0A2M7T9T2</accession>
<dbReference type="PRINTS" id="PR00507">
    <property type="entry name" value="N12N6MTFRASE"/>
</dbReference>
<keyword evidence="10" id="KW-0540">Nuclease</keyword>
<dbReference type="PROSITE" id="PS00092">
    <property type="entry name" value="N6_MTASE"/>
    <property type="match status" value="1"/>
</dbReference>